<keyword evidence="1" id="KW-0175">Coiled coil</keyword>
<evidence type="ECO:0000313" key="3">
    <source>
        <dbReference type="EMBL" id="CVK17129.1"/>
    </source>
</evidence>
<keyword evidence="2" id="KW-1133">Transmembrane helix</keyword>
<evidence type="ECO:0000256" key="1">
    <source>
        <dbReference type="SAM" id="Coils"/>
    </source>
</evidence>
<proteinExistence type="predicted"/>
<protein>
    <recommendedName>
        <fullName evidence="5">Cell wall anchor protein</fullName>
    </recommendedName>
</protein>
<reference evidence="3 4" key="1">
    <citation type="submission" date="2016-01" db="EMBL/GenBank/DDBJ databases">
        <authorList>
            <person name="McClelland M."/>
            <person name="Jain A."/>
            <person name="Saraogi P."/>
            <person name="Mendelson R."/>
            <person name="Westerman R."/>
            <person name="SanMiguel P."/>
            <person name="Csonka L."/>
        </authorList>
    </citation>
    <scope>NUCLEOTIDE SEQUENCE [LARGE SCALE GENOMIC DNA]</scope>
    <source>
        <strain evidence="3 4">R-53146</strain>
    </source>
</reference>
<feature type="transmembrane region" description="Helical" evidence="2">
    <location>
        <begin position="6"/>
        <end position="26"/>
    </location>
</feature>
<accession>A0A0X3APR7</accession>
<evidence type="ECO:0000313" key="4">
    <source>
        <dbReference type="Proteomes" id="UP000182761"/>
    </source>
</evidence>
<dbReference type="STRING" id="1586267.GCA_001418685_01997"/>
<feature type="coiled-coil region" evidence="1">
    <location>
        <begin position="75"/>
        <end position="109"/>
    </location>
</feature>
<gene>
    <name evidence="3" type="ORF">Ga0061079_11631</name>
</gene>
<keyword evidence="2" id="KW-0472">Membrane</keyword>
<name>A0A0X3APR7_9FLAO</name>
<dbReference type="Proteomes" id="UP000182761">
    <property type="component" value="Unassembled WGS sequence"/>
</dbReference>
<evidence type="ECO:0008006" key="5">
    <source>
        <dbReference type="Google" id="ProtNLM"/>
    </source>
</evidence>
<dbReference type="RefSeq" id="WP_055426300.1">
    <property type="nucleotide sequence ID" value="NZ_FCOR01000016.1"/>
</dbReference>
<dbReference type="EMBL" id="FCOR01000016">
    <property type="protein sequence ID" value="CVK17129.1"/>
    <property type="molecule type" value="Genomic_DNA"/>
</dbReference>
<keyword evidence="2" id="KW-0812">Transmembrane</keyword>
<evidence type="ECO:0000256" key="2">
    <source>
        <dbReference type="SAM" id="Phobius"/>
    </source>
</evidence>
<dbReference type="AlphaFoldDB" id="A0A0X3APR7"/>
<sequence length="118" mass="13949">MKDFFTTYVGEFLTALTAGFGGWFFGRKKQNAEVTSAEIDNEIKLSEYYKTMLDDLGNRYEQKYKDVVALYESREKLLRDEITMLKNKIKMLRQENISLKRRVGELEKQLKNENNCTQ</sequence>
<dbReference type="OrthoDB" id="1367676at2"/>
<keyword evidence="4" id="KW-1185">Reference proteome</keyword>
<organism evidence="3 4">
    <name type="scientific">Apibacter mensalis</name>
    <dbReference type="NCBI Taxonomy" id="1586267"/>
    <lineage>
        <taxon>Bacteria</taxon>
        <taxon>Pseudomonadati</taxon>
        <taxon>Bacteroidota</taxon>
        <taxon>Flavobacteriia</taxon>
        <taxon>Flavobacteriales</taxon>
        <taxon>Weeksellaceae</taxon>
        <taxon>Apibacter</taxon>
    </lineage>
</organism>